<keyword evidence="4" id="KW-0997">Cell inner membrane</keyword>
<feature type="domain" description="Major facilitator superfamily (MFS) profile" evidence="9">
    <location>
        <begin position="155"/>
        <end position="401"/>
    </location>
</feature>
<evidence type="ECO:0000256" key="8">
    <source>
        <dbReference type="SAM" id="Phobius"/>
    </source>
</evidence>
<dbReference type="PROSITE" id="PS50850">
    <property type="entry name" value="MFS"/>
    <property type="match status" value="1"/>
</dbReference>
<dbReference type="GO" id="GO:0005886">
    <property type="term" value="C:plasma membrane"/>
    <property type="evidence" value="ECO:0007669"/>
    <property type="project" value="UniProtKB-SubCell"/>
</dbReference>
<dbReference type="GO" id="GO:0030395">
    <property type="term" value="F:lactose binding"/>
    <property type="evidence" value="ECO:0007669"/>
    <property type="project" value="TreeGrafter"/>
</dbReference>
<feature type="transmembrane region" description="Helical" evidence="8">
    <location>
        <begin position="55"/>
        <end position="74"/>
    </location>
</feature>
<dbReference type="Gene3D" id="1.20.1250.20">
    <property type="entry name" value="MFS general substrate transporter like domains"/>
    <property type="match status" value="2"/>
</dbReference>
<comment type="subcellular location">
    <subcellularLocation>
        <location evidence="1">Cell inner membrane</location>
        <topology evidence="1">Multi-pass membrane protein</topology>
    </subcellularLocation>
</comment>
<feature type="transmembrane region" description="Helical" evidence="8">
    <location>
        <begin position="25"/>
        <end position="43"/>
    </location>
</feature>
<dbReference type="EMBL" id="JACHHT010000003">
    <property type="protein sequence ID" value="MBB6523369.1"/>
    <property type="molecule type" value="Genomic_DNA"/>
</dbReference>
<keyword evidence="7 8" id="KW-0472">Membrane</keyword>
<keyword evidence="2" id="KW-0813">Transport</keyword>
<feature type="transmembrane region" description="Helical" evidence="8">
    <location>
        <begin position="86"/>
        <end position="103"/>
    </location>
</feature>
<dbReference type="Pfam" id="PF12832">
    <property type="entry name" value="MFS_1_like"/>
    <property type="match status" value="1"/>
</dbReference>
<keyword evidence="5 8" id="KW-0812">Transmembrane</keyword>
<dbReference type="GO" id="GO:0015528">
    <property type="term" value="F:lactose:proton symporter activity"/>
    <property type="evidence" value="ECO:0007669"/>
    <property type="project" value="TreeGrafter"/>
</dbReference>
<feature type="transmembrane region" description="Helical" evidence="8">
    <location>
        <begin position="254"/>
        <end position="273"/>
    </location>
</feature>
<comment type="caution">
    <text evidence="10">The sequence shown here is derived from an EMBL/GenBank/DDBJ whole genome shotgun (WGS) entry which is preliminary data.</text>
</comment>
<feature type="transmembrane region" description="Helical" evidence="8">
    <location>
        <begin position="171"/>
        <end position="191"/>
    </location>
</feature>
<evidence type="ECO:0000256" key="6">
    <source>
        <dbReference type="ARBA" id="ARBA00022989"/>
    </source>
</evidence>
<dbReference type="RefSeq" id="WP_166848064.1">
    <property type="nucleotide sequence ID" value="NZ_JAAONY010000003.1"/>
</dbReference>
<dbReference type="InterPro" id="IPR024989">
    <property type="entry name" value="MFS_assoc_dom"/>
</dbReference>
<keyword evidence="11" id="KW-1185">Reference proteome</keyword>
<feature type="transmembrane region" description="Helical" evidence="8">
    <location>
        <begin position="221"/>
        <end position="242"/>
    </location>
</feature>
<evidence type="ECO:0000313" key="10">
    <source>
        <dbReference type="EMBL" id="MBB6523369.1"/>
    </source>
</evidence>
<dbReference type="PIRSF" id="PIRSF004925">
    <property type="entry name" value="HcaT"/>
    <property type="match status" value="1"/>
</dbReference>
<dbReference type="Proteomes" id="UP000528457">
    <property type="component" value="Unassembled WGS sequence"/>
</dbReference>
<evidence type="ECO:0000256" key="3">
    <source>
        <dbReference type="ARBA" id="ARBA00022475"/>
    </source>
</evidence>
<dbReference type="PANTHER" id="PTHR23522:SF10">
    <property type="entry name" value="3-PHENYLPROPIONIC ACID TRANSPORTER-RELATED"/>
    <property type="match status" value="1"/>
</dbReference>
<sequence length="401" mass="44810">MLDGQNSAGESAGASNRIPYWRLSIFYFFYFAVLGALVPFWSLYLQSIDYSAQEIGYVMAALAISRIVAPNIWGWLADKTGQRLRIIRWGSCLAVLCFLGVFWQKSFAAMFAVVIAYSFFWNAVLAQFEVVTLDHLNEEPEQYSRIRLWGSVGFIVAVVLLGALFDAFSIALLPLALLVLLLAIWVSSLTVSEAETSHHVAHGDQSAGESRFTDILKRREVWVFFVASFFLQISHGAHYTFFSVLLEEQGYSSMVIGGLWALGVLAEIILFMYMPALLRLFGARLLFWAALFSAAVRWLLTPLLVDFFIALFLLQWLHALTFGAAHAVSIEWVRRFFPSSSHGQGQALYTALSFGAGGALGAILCGYLWEISAFWCFAFCAIAAFLGFVLSFWGMRKAKLD</sequence>
<dbReference type="AlphaFoldDB" id="A0A7X0MYR5"/>
<dbReference type="PANTHER" id="PTHR23522">
    <property type="entry name" value="BLL5896 PROTEIN"/>
    <property type="match status" value="1"/>
</dbReference>
<dbReference type="InParanoid" id="A0A7X0MYR5"/>
<proteinExistence type="predicted"/>
<gene>
    <name evidence="10" type="ORF">HNR48_003671</name>
</gene>
<evidence type="ECO:0000259" key="9">
    <source>
        <dbReference type="PROSITE" id="PS50850"/>
    </source>
</evidence>
<feature type="transmembrane region" description="Helical" evidence="8">
    <location>
        <begin position="348"/>
        <end position="369"/>
    </location>
</feature>
<dbReference type="InterPro" id="IPR020846">
    <property type="entry name" value="MFS_dom"/>
</dbReference>
<name>A0A7X0MYR5_9GAMM</name>
<feature type="transmembrane region" description="Helical" evidence="8">
    <location>
        <begin position="375"/>
        <end position="395"/>
    </location>
</feature>
<evidence type="ECO:0000256" key="5">
    <source>
        <dbReference type="ARBA" id="ARBA00022692"/>
    </source>
</evidence>
<feature type="transmembrane region" description="Helical" evidence="8">
    <location>
        <begin position="148"/>
        <end position="165"/>
    </location>
</feature>
<evidence type="ECO:0000256" key="4">
    <source>
        <dbReference type="ARBA" id="ARBA00022519"/>
    </source>
</evidence>
<dbReference type="SUPFAM" id="SSF103473">
    <property type="entry name" value="MFS general substrate transporter"/>
    <property type="match status" value="1"/>
</dbReference>
<accession>A0A7X0MYR5</accession>
<protein>
    <submittedName>
        <fullName evidence="10">PPP family 3-phenylpropionic acid transporter</fullName>
    </submittedName>
</protein>
<dbReference type="NCBIfam" id="NF037955">
    <property type="entry name" value="mfs"/>
    <property type="match status" value="1"/>
</dbReference>
<reference evidence="10 11" key="1">
    <citation type="submission" date="2020-08" db="EMBL/GenBank/DDBJ databases">
        <title>Genomic Encyclopedia of Type Strains, Phase IV (KMG-IV): sequencing the most valuable type-strain genomes for metagenomic binning, comparative biology and taxonomic classification.</title>
        <authorList>
            <person name="Goeker M."/>
        </authorList>
    </citation>
    <scope>NUCLEOTIDE SEQUENCE [LARGE SCALE GENOMIC DNA]</scope>
    <source>
        <strain evidence="10 11">DSM 22368</strain>
    </source>
</reference>
<keyword evidence="6 8" id="KW-1133">Transmembrane helix</keyword>
<dbReference type="CDD" id="cd17335">
    <property type="entry name" value="MFS_MFSD6"/>
    <property type="match status" value="1"/>
</dbReference>
<feature type="transmembrane region" description="Helical" evidence="8">
    <location>
        <begin position="109"/>
        <end position="128"/>
    </location>
</feature>
<dbReference type="FunCoup" id="A0A7X0MYR5">
    <property type="interactions" value="8"/>
</dbReference>
<dbReference type="InterPro" id="IPR026032">
    <property type="entry name" value="HcaT-like"/>
</dbReference>
<evidence type="ECO:0000256" key="2">
    <source>
        <dbReference type="ARBA" id="ARBA00022448"/>
    </source>
</evidence>
<dbReference type="InterPro" id="IPR036259">
    <property type="entry name" value="MFS_trans_sf"/>
</dbReference>
<keyword evidence="3" id="KW-1003">Cell membrane</keyword>
<evidence type="ECO:0000313" key="11">
    <source>
        <dbReference type="Proteomes" id="UP000528457"/>
    </source>
</evidence>
<evidence type="ECO:0000256" key="7">
    <source>
        <dbReference type="ARBA" id="ARBA00023136"/>
    </source>
</evidence>
<organism evidence="10 11">
    <name type="scientific">Pseudoteredinibacter isoporae</name>
    <dbReference type="NCBI Taxonomy" id="570281"/>
    <lineage>
        <taxon>Bacteria</taxon>
        <taxon>Pseudomonadati</taxon>
        <taxon>Pseudomonadota</taxon>
        <taxon>Gammaproteobacteria</taxon>
        <taxon>Cellvibrionales</taxon>
        <taxon>Cellvibrionaceae</taxon>
        <taxon>Pseudoteredinibacter</taxon>
    </lineage>
</organism>
<evidence type="ECO:0000256" key="1">
    <source>
        <dbReference type="ARBA" id="ARBA00004429"/>
    </source>
</evidence>